<evidence type="ECO:0000313" key="2">
    <source>
        <dbReference type="Proteomes" id="UP000499080"/>
    </source>
</evidence>
<dbReference type="EMBL" id="BGPR01012167">
    <property type="protein sequence ID" value="GBN54883.1"/>
    <property type="molecule type" value="Genomic_DNA"/>
</dbReference>
<keyword evidence="2" id="KW-1185">Reference proteome</keyword>
<gene>
    <name evidence="1" type="ORF">AVEN_9535_1</name>
</gene>
<dbReference type="Proteomes" id="UP000499080">
    <property type="component" value="Unassembled WGS sequence"/>
</dbReference>
<reference evidence="1 2" key="1">
    <citation type="journal article" date="2019" name="Sci. Rep.">
        <title>Orb-weaving spider Araneus ventricosus genome elucidates the spidroin gene catalogue.</title>
        <authorList>
            <person name="Kono N."/>
            <person name="Nakamura H."/>
            <person name="Ohtoshi R."/>
            <person name="Moran D.A.P."/>
            <person name="Shinohara A."/>
            <person name="Yoshida Y."/>
            <person name="Fujiwara M."/>
            <person name="Mori M."/>
            <person name="Tomita M."/>
            <person name="Arakawa K."/>
        </authorList>
    </citation>
    <scope>NUCLEOTIDE SEQUENCE [LARGE SCALE GENOMIC DNA]</scope>
</reference>
<name>A0A4Y2PVI6_ARAVE</name>
<evidence type="ECO:0000313" key="1">
    <source>
        <dbReference type="EMBL" id="GBN54883.1"/>
    </source>
</evidence>
<accession>A0A4Y2PVI6</accession>
<organism evidence="1 2">
    <name type="scientific">Araneus ventricosus</name>
    <name type="common">Orbweaver spider</name>
    <name type="synonym">Epeira ventricosa</name>
    <dbReference type="NCBI Taxonomy" id="182803"/>
    <lineage>
        <taxon>Eukaryota</taxon>
        <taxon>Metazoa</taxon>
        <taxon>Ecdysozoa</taxon>
        <taxon>Arthropoda</taxon>
        <taxon>Chelicerata</taxon>
        <taxon>Arachnida</taxon>
        <taxon>Araneae</taxon>
        <taxon>Araneomorphae</taxon>
        <taxon>Entelegynae</taxon>
        <taxon>Araneoidea</taxon>
        <taxon>Araneidae</taxon>
        <taxon>Araneus</taxon>
    </lineage>
</organism>
<comment type="caution">
    <text evidence="1">The sequence shown here is derived from an EMBL/GenBank/DDBJ whole genome shotgun (WGS) entry which is preliminary data.</text>
</comment>
<protein>
    <submittedName>
        <fullName evidence="1">Uncharacterized protein</fullName>
    </submittedName>
</protein>
<proteinExistence type="predicted"/>
<sequence>MPQLCFISPTVAITRKSGPDVVPDNGAFKTVNRGREREKVIRCPSFPVSFDSLVQPLDPSLVLSYRTRV</sequence>
<dbReference type="AlphaFoldDB" id="A0A4Y2PVI6"/>